<keyword evidence="7 10" id="KW-0560">Oxidoreductase</keyword>
<dbReference type="PANTHER" id="PTHR21708">
    <property type="entry name" value="PROBABLE 2-DEHYDROPANTOATE 2-REDUCTASE"/>
    <property type="match status" value="1"/>
</dbReference>
<comment type="similarity">
    <text evidence="2 10">Belongs to the ketopantoate reductase family.</text>
</comment>
<dbReference type="InterPro" id="IPR051402">
    <property type="entry name" value="KPR-Related"/>
</dbReference>
<feature type="domain" description="Ketopantoate reductase N-terminal" evidence="11">
    <location>
        <begin position="3"/>
        <end position="149"/>
    </location>
</feature>
<comment type="function">
    <text evidence="10">Catalyzes the NADPH-dependent reduction of ketopantoate into pantoic acid.</text>
</comment>
<organism evidence="13 14">
    <name type="scientific">Aquibaculum arenosum</name>
    <dbReference type="NCBI Taxonomy" id="3032591"/>
    <lineage>
        <taxon>Bacteria</taxon>
        <taxon>Pseudomonadati</taxon>
        <taxon>Pseudomonadota</taxon>
        <taxon>Alphaproteobacteria</taxon>
        <taxon>Rhodospirillales</taxon>
        <taxon>Rhodovibrionaceae</taxon>
        <taxon>Aquibaculum</taxon>
    </lineage>
</organism>
<dbReference type="Gene3D" id="3.40.50.720">
    <property type="entry name" value="NAD(P)-binding Rossmann-like Domain"/>
    <property type="match status" value="1"/>
</dbReference>
<keyword evidence="6 10" id="KW-0521">NADP</keyword>
<dbReference type="Gene3D" id="1.10.1040.10">
    <property type="entry name" value="N-(1-d-carboxylethyl)-l-norvaline Dehydrogenase, domain 2"/>
    <property type="match status" value="1"/>
</dbReference>
<dbReference type="GO" id="GO:0008677">
    <property type="term" value="F:2-dehydropantoate 2-reductase activity"/>
    <property type="evidence" value="ECO:0007669"/>
    <property type="project" value="UniProtKB-EC"/>
</dbReference>
<comment type="catalytic activity">
    <reaction evidence="9 10">
        <text>(R)-pantoate + NADP(+) = 2-dehydropantoate + NADPH + H(+)</text>
        <dbReference type="Rhea" id="RHEA:16233"/>
        <dbReference type="ChEBI" id="CHEBI:11561"/>
        <dbReference type="ChEBI" id="CHEBI:15378"/>
        <dbReference type="ChEBI" id="CHEBI:15980"/>
        <dbReference type="ChEBI" id="CHEBI:57783"/>
        <dbReference type="ChEBI" id="CHEBI:58349"/>
        <dbReference type="EC" id="1.1.1.169"/>
    </reaction>
</comment>
<evidence type="ECO:0000259" key="11">
    <source>
        <dbReference type="Pfam" id="PF02558"/>
    </source>
</evidence>
<keyword evidence="14" id="KW-1185">Reference proteome</keyword>
<dbReference type="InterPro" id="IPR003710">
    <property type="entry name" value="ApbA"/>
</dbReference>
<feature type="domain" description="Ketopantoate reductase C-terminal" evidence="12">
    <location>
        <begin position="177"/>
        <end position="299"/>
    </location>
</feature>
<dbReference type="EMBL" id="JARHUD010000002">
    <property type="protein sequence ID" value="MDF2094968.1"/>
    <property type="molecule type" value="Genomic_DNA"/>
</dbReference>
<evidence type="ECO:0000256" key="5">
    <source>
        <dbReference type="ARBA" id="ARBA00022655"/>
    </source>
</evidence>
<dbReference type="Pfam" id="PF08546">
    <property type="entry name" value="ApbA_C"/>
    <property type="match status" value="1"/>
</dbReference>
<dbReference type="InterPro" id="IPR013332">
    <property type="entry name" value="KPR_N"/>
</dbReference>
<sequence length="305" mass="31934">MRILVVGAGAVGGYFGARLVAGGADVTFSVRSGTEAVLRESGLRVLSPLGDLHLQEPRLLDSESDAPFDLVLICTKLRDLEAGIDIAEAHLADDGLAAALQNGVESEERLKSRLGAKRVLGAVAYIAAALERPGVVRHTGEMARLVIGLPGGGSHPVLDALVAACKRAGIDAEAAADIEAAIWRKFVFLAPFAGLTASWRRAIGPLRENPNAWAFYGNLVHEAVAVARACKVNLPEDAADQVLTFTRGLPEGMKASMLHDLEAGRPLELHWLTGAVARLGAELGVETPASSSVTAELQPYADGTA</sequence>
<dbReference type="RefSeq" id="WP_275820673.1">
    <property type="nucleotide sequence ID" value="NZ_JARHUD010000002.1"/>
</dbReference>
<evidence type="ECO:0000256" key="7">
    <source>
        <dbReference type="ARBA" id="ARBA00023002"/>
    </source>
</evidence>
<dbReference type="InterPro" id="IPR013328">
    <property type="entry name" value="6PGD_dom2"/>
</dbReference>
<name>A0ABT5YJE3_9PROT</name>
<comment type="pathway">
    <text evidence="1 10">Cofactor biosynthesis; (R)-pantothenate biosynthesis; (R)-pantoate from 3-methyl-2-oxobutanoate: step 2/2.</text>
</comment>
<comment type="caution">
    <text evidence="13">The sequence shown here is derived from an EMBL/GenBank/DDBJ whole genome shotgun (WGS) entry which is preliminary data.</text>
</comment>
<evidence type="ECO:0000259" key="12">
    <source>
        <dbReference type="Pfam" id="PF08546"/>
    </source>
</evidence>
<accession>A0ABT5YJE3</accession>
<reference evidence="13 14" key="1">
    <citation type="submission" date="2023-03" db="EMBL/GenBank/DDBJ databases">
        <title>Fodinicurvata sp. CAU 1616 isolated from sea sendiment.</title>
        <authorList>
            <person name="Kim W."/>
        </authorList>
    </citation>
    <scope>NUCLEOTIDE SEQUENCE [LARGE SCALE GENOMIC DNA]</scope>
    <source>
        <strain evidence="13 14">CAU 1616</strain>
    </source>
</reference>
<dbReference type="NCBIfam" id="TIGR00745">
    <property type="entry name" value="apbA_panE"/>
    <property type="match status" value="1"/>
</dbReference>
<gene>
    <name evidence="13" type="ORF">P2G67_03150</name>
</gene>
<evidence type="ECO:0000256" key="6">
    <source>
        <dbReference type="ARBA" id="ARBA00022857"/>
    </source>
</evidence>
<dbReference type="InterPro" id="IPR013752">
    <property type="entry name" value="KPA_reductase"/>
</dbReference>
<dbReference type="Pfam" id="PF02558">
    <property type="entry name" value="ApbA"/>
    <property type="match status" value="1"/>
</dbReference>
<evidence type="ECO:0000256" key="1">
    <source>
        <dbReference type="ARBA" id="ARBA00004994"/>
    </source>
</evidence>
<evidence type="ECO:0000256" key="3">
    <source>
        <dbReference type="ARBA" id="ARBA00013014"/>
    </source>
</evidence>
<dbReference type="SUPFAM" id="SSF51735">
    <property type="entry name" value="NAD(P)-binding Rossmann-fold domains"/>
    <property type="match status" value="1"/>
</dbReference>
<evidence type="ECO:0000256" key="9">
    <source>
        <dbReference type="ARBA" id="ARBA00048793"/>
    </source>
</evidence>
<dbReference type="InterPro" id="IPR036291">
    <property type="entry name" value="NAD(P)-bd_dom_sf"/>
</dbReference>
<proteinExistence type="inferred from homology"/>
<dbReference type="PANTHER" id="PTHR21708:SF26">
    <property type="entry name" value="2-DEHYDROPANTOATE 2-REDUCTASE"/>
    <property type="match status" value="1"/>
</dbReference>
<dbReference type="SUPFAM" id="SSF48179">
    <property type="entry name" value="6-phosphogluconate dehydrogenase C-terminal domain-like"/>
    <property type="match status" value="1"/>
</dbReference>
<evidence type="ECO:0000256" key="8">
    <source>
        <dbReference type="ARBA" id="ARBA00032024"/>
    </source>
</evidence>
<dbReference type="EC" id="1.1.1.169" evidence="3 10"/>
<dbReference type="InterPro" id="IPR008927">
    <property type="entry name" value="6-PGluconate_DH-like_C_sf"/>
</dbReference>
<evidence type="ECO:0000256" key="2">
    <source>
        <dbReference type="ARBA" id="ARBA00007870"/>
    </source>
</evidence>
<evidence type="ECO:0000256" key="4">
    <source>
        <dbReference type="ARBA" id="ARBA00019465"/>
    </source>
</evidence>
<keyword evidence="5 10" id="KW-0566">Pantothenate biosynthesis</keyword>
<dbReference type="Proteomes" id="UP001215503">
    <property type="component" value="Unassembled WGS sequence"/>
</dbReference>
<evidence type="ECO:0000313" key="14">
    <source>
        <dbReference type="Proteomes" id="UP001215503"/>
    </source>
</evidence>
<evidence type="ECO:0000313" key="13">
    <source>
        <dbReference type="EMBL" id="MDF2094968.1"/>
    </source>
</evidence>
<evidence type="ECO:0000256" key="10">
    <source>
        <dbReference type="RuleBase" id="RU362068"/>
    </source>
</evidence>
<protein>
    <recommendedName>
        <fullName evidence="4 10">2-dehydropantoate 2-reductase</fullName>
        <ecNumber evidence="3 10">1.1.1.169</ecNumber>
    </recommendedName>
    <alternativeName>
        <fullName evidence="8 10">Ketopantoate reductase</fullName>
    </alternativeName>
</protein>